<dbReference type="AlphaFoldDB" id="A0A1H1XA85"/>
<evidence type="ECO:0000313" key="7">
    <source>
        <dbReference type="Proteomes" id="UP000243207"/>
    </source>
</evidence>
<name>A0A1H1XA85_9GAMM</name>
<dbReference type="Proteomes" id="UP000243207">
    <property type="component" value="Chromosome I"/>
</dbReference>
<feature type="active site" description="Charge relay system" evidence="4">
    <location>
        <position position="299"/>
    </location>
</feature>
<dbReference type="PROSITE" id="PS01133">
    <property type="entry name" value="UPF0017"/>
    <property type="match status" value="1"/>
</dbReference>
<evidence type="ECO:0000256" key="2">
    <source>
        <dbReference type="ARBA" id="ARBA00022487"/>
    </source>
</evidence>
<dbReference type="OrthoDB" id="332676at2"/>
<dbReference type="PIRSF" id="PIRSF005211">
    <property type="entry name" value="Ab_hydro_YheT"/>
    <property type="match status" value="1"/>
</dbReference>
<dbReference type="InterPro" id="IPR050960">
    <property type="entry name" value="AB_hydrolase_4_sf"/>
</dbReference>
<protein>
    <recommendedName>
        <fullName evidence="5">AB hydrolase-1 domain-containing protein</fullName>
    </recommendedName>
</protein>
<evidence type="ECO:0000259" key="5">
    <source>
        <dbReference type="Pfam" id="PF00561"/>
    </source>
</evidence>
<feature type="active site" description="Charge relay system" evidence="4">
    <location>
        <position position="137"/>
    </location>
</feature>
<dbReference type="EMBL" id="LT629736">
    <property type="protein sequence ID" value="SDT05980.1"/>
    <property type="molecule type" value="Genomic_DNA"/>
</dbReference>
<sequence>MPFRPAAWLPGGHLQTLFSPFFRGAPKLHRERQRFSLADGDFIDLDWYGPDQPHAPCVILLHGLTGSSDSLYVLGQQQALARIGWRSVAVNWRGCSGEPNHLPRGYHSGASDDLAEVVKQVRGMAGPQRSLAAVGYSLGANVLLKYLGERGSASDLCAAAAVSVPFRLDQCADRLGQGFSRVYQARFMREMVAYVANKQLAFARSAREQEHARLVALGSLEGMSTFWEFDERVTAPLHGYASAADYYKRCSSRYFLGDIVTPTLIVQSSDDPFVYPHSLPEPAELSKAVTFELHARGGHVGFVEGSPWRPRFYLERRLPQWLAEQIGASTALNAAVNDRP</sequence>
<feature type="active site" description="Charge relay system" evidence="4">
    <location>
        <position position="271"/>
    </location>
</feature>
<accession>A0A1H1XA85</accession>
<dbReference type="NCBIfam" id="NF008218">
    <property type="entry name" value="PRK10985.1"/>
    <property type="match status" value="1"/>
</dbReference>
<keyword evidence="2" id="KW-0719">Serine esterase</keyword>
<dbReference type="InterPro" id="IPR000952">
    <property type="entry name" value="AB_hydrolase_4_CS"/>
</dbReference>
<evidence type="ECO:0000256" key="4">
    <source>
        <dbReference type="PIRSR" id="PIRSR005211-1"/>
    </source>
</evidence>
<organism evidence="6 7">
    <name type="scientific">Halopseudomonas xinjiangensis</name>
    <dbReference type="NCBI Taxonomy" id="487184"/>
    <lineage>
        <taxon>Bacteria</taxon>
        <taxon>Pseudomonadati</taxon>
        <taxon>Pseudomonadota</taxon>
        <taxon>Gammaproteobacteria</taxon>
        <taxon>Pseudomonadales</taxon>
        <taxon>Pseudomonadaceae</taxon>
        <taxon>Halopseudomonas</taxon>
    </lineage>
</organism>
<dbReference type="PANTHER" id="PTHR10794">
    <property type="entry name" value="ABHYDROLASE DOMAIN-CONTAINING PROTEIN"/>
    <property type="match status" value="1"/>
</dbReference>
<dbReference type="Gene3D" id="3.40.50.1820">
    <property type="entry name" value="alpha/beta hydrolase"/>
    <property type="match status" value="1"/>
</dbReference>
<dbReference type="STRING" id="487184.SAMN05216421_2802"/>
<dbReference type="SUPFAM" id="SSF53474">
    <property type="entry name" value="alpha/beta-Hydrolases"/>
    <property type="match status" value="1"/>
</dbReference>
<evidence type="ECO:0000256" key="3">
    <source>
        <dbReference type="ARBA" id="ARBA00022801"/>
    </source>
</evidence>
<dbReference type="InterPro" id="IPR029058">
    <property type="entry name" value="AB_hydrolase_fold"/>
</dbReference>
<dbReference type="Pfam" id="PF00561">
    <property type="entry name" value="Abhydrolase_1"/>
    <property type="match status" value="1"/>
</dbReference>
<evidence type="ECO:0000313" key="6">
    <source>
        <dbReference type="EMBL" id="SDT05980.1"/>
    </source>
</evidence>
<comment type="similarity">
    <text evidence="1">Belongs to the AB hydrolase superfamily. AB hydrolase 4 family.</text>
</comment>
<dbReference type="GO" id="GO:0034338">
    <property type="term" value="F:short-chain carboxylesterase activity"/>
    <property type="evidence" value="ECO:0007669"/>
    <property type="project" value="TreeGrafter"/>
</dbReference>
<gene>
    <name evidence="6" type="ORF">SAMN05216421_2802</name>
</gene>
<evidence type="ECO:0000256" key="1">
    <source>
        <dbReference type="ARBA" id="ARBA00010884"/>
    </source>
</evidence>
<dbReference type="PANTHER" id="PTHR10794:SF94">
    <property type="entry name" value="ESTERASE YHET-RELATED"/>
    <property type="match status" value="1"/>
</dbReference>
<dbReference type="GO" id="GO:0047372">
    <property type="term" value="F:monoacylglycerol lipase activity"/>
    <property type="evidence" value="ECO:0007669"/>
    <property type="project" value="TreeGrafter"/>
</dbReference>
<reference evidence="7" key="1">
    <citation type="submission" date="2016-10" db="EMBL/GenBank/DDBJ databases">
        <authorList>
            <person name="Varghese N."/>
            <person name="Submissions S."/>
        </authorList>
    </citation>
    <scope>NUCLEOTIDE SEQUENCE [LARGE SCALE GENOMIC DNA]</scope>
    <source>
        <strain evidence="7">NRRL B-51270</strain>
    </source>
</reference>
<proteinExistence type="inferred from homology"/>
<dbReference type="InterPro" id="IPR000073">
    <property type="entry name" value="AB_hydrolase_1"/>
</dbReference>
<keyword evidence="3" id="KW-0378">Hydrolase</keyword>
<feature type="domain" description="AB hydrolase-1" evidence="5">
    <location>
        <begin position="56"/>
        <end position="305"/>
    </location>
</feature>
<keyword evidence="7" id="KW-1185">Reference proteome</keyword>
<dbReference type="RefSeq" id="WP_093397788.1">
    <property type="nucleotide sequence ID" value="NZ_LT629736.1"/>
</dbReference>
<dbReference type="InterPro" id="IPR012020">
    <property type="entry name" value="ABHD4"/>
</dbReference>